<dbReference type="OrthoDB" id="1184659at2"/>
<proteinExistence type="predicted"/>
<gene>
    <name evidence="1" type="ORF">SAMN04488101_12145</name>
</gene>
<organism evidence="1 2">
    <name type="scientific">Pedobacter nyackensis</name>
    <dbReference type="NCBI Taxonomy" id="475255"/>
    <lineage>
        <taxon>Bacteria</taxon>
        <taxon>Pseudomonadati</taxon>
        <taxon>Bacteroidota</taxon>
        <taxon>Sphingobacteriia</taxon>
        <taxon>Sphingobacteriales</taxon>
        <taxon>Sphingobacteriaceae</taxon>
        <taxon>Pedobacter</taxon>
    </lineage>
</organism>
<accession>A0A1W2F510</accession>
<dbReference type="AlphaFoldDB" id="A0A1W2F510"/>
<dbReference type="Proteomes" id="UP000192678">
    <property type="component" value="Unassembled WGS sequence"/>
</dbReference>
<evidence type="ECO:0000313" key="2">
    <source>
        <dbReference type="Proteomes" id="UP000192678"/>
    </source>
</evidence>
<evidence type="ECO:0008006" key="3">
    <source>
        <dbReference type="Google" id="ProtNLM"/>
    </source>
</evidence>
<dbReference type="RefSeq" id="WP_084292191.1">
    <property type="nucleotide sequence ID" value="NZ_FWYB01000021.1"/>
</dbReference>
<dbReference type="STRING" id="475255.SAMN04488101_12145"/>
<protein>
    <recommendedName>
        <fullName evidence="3">Metallo-peptidase family M12B Reprolysin-like</fullName>
    </recommendedName>
</protein>
<evidence type="ECO:0000313" key="1">
    <source>
        <dbReference type="EMBL" id="SMD17009.1"/>
    </source>
</evidence>
<name>A0A1W2F510_9SPHI</name>
<dbReference type="EMBL" id="FWYB01000021">
    <property type="protein sequence ID" value="SMD17009.1"/>
    <property type="molecule type" value="Genomic_DNA"/>
</dbReference>
<keyword evidence="2" id="KW-1185">Reference proteome</keyword>
<dbReference type="SUPFAM" id="SSF55486">
    <property type="entry name" value="Metalloproteases ('zincins'), catalytic domain"/>
    <property type="match status" value="1"/>
</dbReference>
<dbReference type="PROSITE" id="PS51257">
    <property type="entry name" value="PROKAR_LIPOPROTEIN"/>
    <property type="match status" value="1"/>
</dbReference>
<reference evidence="1 2" key="1">
    <citation type="submission" date="2017-04" db="EMBL/GenBank/DDBJ databases">
        <authorList>
            <person name="Afonso C.L."/>
            <person name="Miller P.J."/>
            <person name="Scott M.A."/>
            <person name="Spackman E."/>
            <person name="Goraichik I."/>
            <person name="Dimitrov K.M."/>
            <person name="Suarez D.L."/>
            <person name="Swayne D.E."/>
        </authorList>
    </citation>
    <scope>NUCLEOTIDE SEQUENCE [LARGE SCALE GENOMIC DNA]</scope>
    <source>
        <strain evidence="1 2">DSM 19625</strain>
    </source>
</reference>
<sequence length="347" mass="38770">MKKIILPFVLILFFSCKKDKISPIGPAPVTTVELKFDNDSNSSLMFKDGESMELLTSESRRYEIGKVLRVKAVNATTIEVANFAPVDIVDATILLTIEGQPKPIKLFKIGKIRAHAVQEIKYPFIEGDTKFLNSEDQEVDLAQYKTTGIPVNKVSFDFTGNTDLIKSLKLLAKLKWKIKYHDFDGNDDPNNNWKENIDAKDVRRFTGLIINLAYLFQSDATKTQFVAEPITDNNKVLLTTEQKEADFKKIIDMSTINCGVVVNVSGLGGGSTFGLANHVLRDYLTMDICSIAVHEIGHMIGYSHDSSMTYTTNNRGAVVATGNVYKDMLAKKQFPIKTSSYYKPTDL</sequence>